<feature type="transmembrane region" description="Helical" evidence="1">
    <location>
        <begin position="98"/>
        <end position="118"/>
    </location>
</feature>
<feature type="transmembrane region" description="Helical" evidence="1">
    <location>
        <begin position="60"/>
        <end position="78"/>
    </location>
</feature>
<reference evidence="2 3" key="1">
    <citation type="submission" date="2017-06" db="EMBL/GenBank/DDBJ databases">
        <title>Genome sequencing of cyanobaciteial culture collection at National Institute for Environmental Studies (NIES).</title>
        <authorList>
            <person name="Hirose Y."/>
            <person name="Shimura Y."/>
            <person name="Fujisawa T."/>
            <person name="Nakamura Y."/>
            <person name="Kawachi M."/>
        </authorList>
    </citation>
    <scope>NUCLEOTIDE SEQUENCE [LARGE SCALE GENOMIC DNA]</scope>
    <source>
        <strain evidence="2 3">NIES-2135</strain>
    </source>
</reference>
<keyword evidence="1" id="KW-1133">Transmembrane helix</keyword>
<dbReference type="EMBL" id="AP018203">
    <property type="protein sequence ID" value="BAY58390.1"/>
    <property type="molecule type" value="Genomic_DNA"/>
</dbReference>
<evidence type="ECO:0008006" key="4">
    <source>
        <dbReference type="Google" id="ProtNLM"/>
    </source>
</evidence>
<protein>
    <recommendedName>
        <fullName evidence="4">DUF2809 domain-containing protein</fullName>
    </recommendedName>
</protein>
<dbReference type="AlphaFoldDB" id="A0A1Z4JNV8"/>
<keyword evidence="1" id="KW-0472">Membrane</keyword>
<accession>A0A1Z4JNV8</accession>
<dbReference type="Proteomes" id="UP000217895">
    <property type="component" value="Chromosome"/>
</dbReference>
<evidence type="ECO:0000313" key="3">
    <source>
        <dbReference type="Proteomes" id="UP000217895"/>
    </source>
</evidence>
<keyword evidence="1" id="KW-0812">Transmembrane</keyword>
<feature type="transmembrane region" description="Helical" evidence="1">
    <location>
        <begin position="30"/>
        <end position="48"/>
    </location>
</feature>
<dbReference type="InterPro" id="IPR021257">
    <property type="entry name" value="DUF2809"/>
</dbReference>
<keyword evidence="3" id="KW-1185">Reference proteome</keyword>
<dbReference type="Pfam" id="PF10990">
    <property type="entry name" value="DUF2809"/>
    <property type="match status" value="1"/>
</dbReference>
<sequence>MPYRLAVLLTIIVIVPLGYFARFTAALPGWITDIAGSLAYQIFWMALVQFCFPKLSIAKTAIAVFCFSCAIEFLQLWQPPFLQAMRATLPGRLVLGNTFVWSDFPPYAIGCFLGWLLLSGVRQLRSEPARSRV</sequence>
<proteinExistence type="predicted"/>
<evidence type="ECO:0000256" key="1">
    <source>
        <dbReference type="SAM" id="Phobius"/>
    </source>
</evidence>
<name>A0A1Z4JNV8_LEPBY</name>
<evidence type="ECO:0000313" key="2">
    <source>
        <dbReference type="EMBL" id="BAY58390.1"/>
    </source>
</evidence>
<organism evidence="2 3">
    <name type="scientific">Leptolyngbya boryana NIES-2135</name>
    <dbReference type="NCBI Taxonomy" id="1973484"/>
    <lineage>
        <taxon>Bacteria</taxon>
        <taxon>Bacillati</taxon>
        <taxon>Cyanobacteriota</taxon>
        <taxon>Cyanophyceae</taxon>
        <taxon>Leptolyngbyales</taxon>
        <taxon>Leptolyngbyaceae</taxon>
        <taxon>Leptolyngbya group</taxon>
        <taxon>Leptolyngbya</taxon>
    </lineage>
</organism>
<gene>
    <name evidence="2" type="ORF">NIES2135_52630</name>
</gene>